<dbReference type="PANTHER" id="PTHR43776:SF7">
    <property type="entry name" value="D,D-DIPEPTIDE TRANSPORT ATP-BINDING PROTEIN DDPF-RELATED"/>
    <property type="match status" value="1"/>
</dbReference>
<comment type="caution">
    <text evidence="6">The sequence shown here is derived from an EMBL/GenBank/DDBJ whole genome shotgun (WGS) entry which is preliminary data.</text>
</comment>
<evidence type="ECO:0000256" key="1">
    <source>
        <dbReference type="ARBA" id="ARBA00005417"/>
    </source>
</evidence>
<sequence length="343" mass="37616">MSVRDEPLLSLRGVRKEFAGRGMGHPGSTVLAVDDVSLDVYPGETLGLVGESGCGKTTLARLILRLVDATAGEIRFAGRDLLTLSQREMLSVRQDLQVVLQDPYASLNPRMRVGEIVAEPLITHHKVPRGRRGRAAARERVAELLDAVGLDASVQDRYPHEFSGGQRQRIGIARALALEPKLVICDEPTSALDVSIQAQITNLLRRLQRERGLTYVYVSHDLSMMRQMADRVAVMNLGRIVELAGTEELFTNPRHPYSHSLLSAAPIADPKAERERRRIVLHGEAPSPADPPSGCVFRTRCPVARDECARTRPPLVDDDVPGHSVACLYPVRAAADLLTEPTS</sequence>
<evidence type="ECO:0000259" key="5">
    <source>
        <dbReference type="PROSITE" id="PS50893"/>
    </source>
</evidence>
<dbReference type="PROSITE" id="PS50893">
    <property type="entry name" value="ABC_TRANSPORTER_2"/>
    <property type="match status" value="1"/>
</dbReference>
<dbReference type="InterPro" id="IPR013563">
    <property type="entry name" value="Oligopep_ABC_C"/>
</dbReference>
<evidence type="ECO:0000256" key="2">
    <source>
        <dbReference type="ARBA" id="ARBA00022448"/>
    </source>
</evidence>
<evidence type="ECO:0000256" key="3">
    <source>
        <dbReference type="ARBA" id="ARBA00022741"/>
    </source>
</evidence>
<dbReference type="PANTHER" id="PTHR43776">
    <property type="entry name" value="TRANSPORT ATP-BINDING PROTEIN"/>
    <property type="match status" value="1"/>
</dbReference>
<dbReference type="PROSITE" id="PS00211">
    <property type="entry name" value="ABC_TRANSPORTER_1"/>
    <property type="match status" value="1"/>
</dbReference>
<dbReference type="GO" id="GO:0005524">
    <property type="term" value="F:ATP binding"/>
    <property type="evidence" value="ECO:0007669"/>
    <property type="project" value="UniProtKB-KW"/>
</dbReference>
<keyword evidence="3" id="KW-0547">Nucleotide-binding</keyword>
<accession>A0ABV5YME5</accession>
<evidence type="ECO:0000256" key="4">
    <source>
        <dbReference type="ARBA" id="ARBA00022840"/>
    </source>
</evidence>
<keyword evidence="7" id="KW-1185">Reference proteome</keyword>
<organism evidence="6 7">
    <name type="scientific">Actinoallomurus acaciae</name>
    <dbReference type="NCBI Taxonomy" id="502577"/>
    <lineage>
        <taxon>Bacteria</taxon>
        <taxon>Bacillati</taxon>
        <taxon>Actinomycetota</taxon>
        <taxon>Actinomycetes</taxon>
        <taxon>Streptosporangiales</taxon>
        <taxon>Thermomonosporaceae</taxon>
        <taxon>Actinoallomurus</taxon>
    </lineage>
</organism>
<dbReference type="InterPro" id="IPR017871">
    <property type="entry name" value="ABC_transporter-like_CS"/>
</dbReference>
<proteinExistence type="inferred from homology"/>
<dbReference type="SMART" id="SM00382">
    <property type="entry name" value="AAA"/>
    <property type="match status" value="1"/>
</dbReference>
<protein>
    <submittedName>
        <fullName evidence="6">ABC transporter ATP-binding protein</fullName>
    </submittedName>
</protein>
<evidence type="ECO:0000313" key="6">
    <source>
        <dbReference type="EMBL" id="MFB9835264.1"/>
    </source>
</evidence>
<dbReference type="Proteomes" id="UP001589627">
    <property type="component" value="Unassembled WGS sequence"/>
</dbReference>
<reference evidence="6 7" key="1">
    <citation type="submission" date="2024-09" db="EMBL/GenBank/DDBJ databases">
        <authorList>
            <person name="Sun Q."/>
            <person name="Mori K."/>
        </authorList>
    </citation>
    <scope>NUCLEOTIDE SEQUENCE [LARGE SCALE GENOMIC DNA]</scope>
    <source>
        <strain evidence="6 7">TBRC 0563</strain>
    </source>
</reference>
<evidence type="ECO:0000313" key="7">
    <source>
        <dbReference type="Proteomes" id="UP001589627"/>
    </source>
</evidence>
<dbReference type="EMBL" id="JBHLZP010000189">
    <property type="protein sequence ID" value="MFB9835264.1"/>
    <property type="molecule type" value="Genomic_DNA"/>
</dbReference>
<keyword evidence="2" id="KW-0813">Transport</keyword>
<comment type="similarity">
    <text evidence="1">Belongs to the ABC transporter superfamily.</text>
</comment>
<keyword evidence="4 6" id="KW-0067">ATP-binding</keyword>
<name>A0ABV5YME5_9ACTN</name>
<feature type="domain" description="ABC transporter" evidence="5">
    <location>
        <begin position="9"/>
        <end position="262"/>
    </location>
</feature>
<dbReference type="InterPro" id="IPR003593">
    <property type="entry name" value="AAA+_ATPase"/>
</dbReference>
<gene>
    <name evidence="6" type="ORF">ACFFNX_24065</name>
</gene>
<dbReference type="Gene3D" id="3.40.50.300">
    <property type="entry name" value="P-loop containing nucleotide triphosphate hydrolases"/>
    <property type="match status" value="1"/>
</dbReference>
<dbReference type="Pfam" id="PF00005">
    <property type="entry name" value="ABC_tran"/>
    <property type="match status" value="1"/>
</dbReference>
<dbReference type="InterPro" id="IPR027417">
    <property type="entry name" value="P-loop_NTPase"/>
</dbReference>
<dbReference type="SUPFAM" id="SSF52540">
    <property type="entry name" value="P-loop containing nucleoside triphosphate hydrolases"/>
    <property type="match status" value="1"/>
</dbReference>
<dbReference type="CDD" id="cd03257">
    <property type="entry name" value="ABC_NikE_OppD_transporters"/>
    <property type="match status" value="1"/>
</dbReference>
<dbReference type="NCBIfam" id="TIGR01727">
    <property type="entry name" value="oligo_HPY"/>
    <property type="match status" value="1"/>
</dbReference>
<dbReference type="InterPro" id="IPR050319">
    <property type="entry name" value="ABC_transp_ATP-bind"/>
</dbReference>
<dbReference type="Pfam" id="PF08352">
    <property type="entry name" value="oligo_HPY"/>
    <property type="match status" value="1"/>
</dbReference>
<dbReference type="InterPro" id="IPR003439">
    <property type="entry name" value="ABC_transporter-like_ATP-bd"/>
</dbReference>
<dbReference type="RefSeq" id="WP_378206429.1">
    <property type="nucleotide sequence ID" value="NZ_JBHLZP010000189.1"/>
</dbReference>